<evidence type="ECO:0000313" key="2">
    <source>
        <dbReference type="Proteomes" id="UP000630660"/>
    </source>
</evidence>
<gene>
    <name evidence="1" type="ORF">GF359_00305</name>
</gene>
<protein>
    <submittedName>
        <fullName evidence="1">Uncharacterized protein</fullName>
    </submittedName>
</protein>
<dbReference type="AlphaFoldDB" id="A0A9D5K8H4"/>
<proteinExistence type="predicted"/>
<accession>A0A9D5K8H4</accession>
<organism evidence="1 2">
    <name type="scientific">candidate division WOR-3 bacterium</name>
    <dbReference type="NCBI Taxonomy" id="2052148"/>
    <lineage>
        <taxon>Bacteria</taxon>
        <taxon>Bacteria division WOR-3</taxon>
    </lineage>
</organism>
<dbReference type="Proteomes" id="UP000630660">
    <property type="component" value="Unassembled WGS sequence"/>
</dbReference>
<sequence>MGINVKKISLFLSVVLIPGFAQPDVKLTRDLNPNPNYVSYREWCSMHPEMGSLEGGPCVFAKTSQGHLSAGEGLIALVVASSLAEDFETQLNQYAQDLTSEGYTVETSTYSTAGTVEELREYLASRRNSGLEGAVLVGEIPVAWFQLNRLERQRGIRS</sequence>
<reference evidence="1" key="1">
    <citation type="submission" date="2019-11" db="EMBL/GenBank/DDBJ databases">
        <title>Microbial mats filling the niche in hypersaline microbial mats.</title>
        <authorList>
            <person name="Wong H.L."/>
            <person name="Macleod F.I."/>
            <person name="White R.A. III"/>
            <person name="Burns B.P."/>
        </authorList>
    </citation>
    <scope>NUCLEOTIDE SEQUENCE</scope>
    <source>
        <strain evidence="1">Bin_327</strain>
    </source>
</reference>
<evidence type="ECO:0000313" key="1">
    <source>
        <dbReference type="EMBL" id="MBD3363634.1"/>
    </source>
</evidence>
<name>A0A9D5K8H4_UNCW3</name>
<comment type="caution">
    <text evidence="1">The sequence shown here is derived from an EMBL/GenBank/DDBJ whole genome shotgun (WGS) entry which is preliminary data.</text>
</comment>
<dbReference type="EMBL" id="WJKJ01000009">
    <property type="protein sequence ID" value="MBD3363634.1"/>
    <property type="molecule type" value="Genomic_DNA"/>
</dbReference>